<dbReference type="PANTHER" id="PTHR43156">
    <property type="entry name" value="STAGE II SPORULATION PROTEIN E-RELATED"/>
    <property type="match status" value="1"/>
</dbReference>
<organism evidence="5 6">
    <name type="scientific">Uliginosibacterium aquaticum</name>
    <dbReference type="NCBI Taxonomy" id="2731212"/>
    <lineage>
        <taxon>Bacteria</taxon>
        <taxon>Pseudomonadati</taxon>
        <taxon>Pseudomonadota</taxon>
        <taxon>Betaproteobacteria</taxon>
        <taxon>Rhodocyclales</taxon>
        <taxon>Zoogloeaceae</taxon>
        <taxon>Uliginosibacterium</taxon>
    </lineage>
</organism>
<dbReference type="InterPro" id="IPR036457">
    <property type="entry name" value="PPM-type-like_dom_sf"/>
</dbReference>
<dbReference type="InterPro" id="IPR011006">
    <property type="entry name" value="CheY-like_superfamily"/>
</dbReference>
<keyword evidence="6" id="KW-1185">Reference proteome</keyword>
<dbReference type="PANTHER" id="PTHR43156:SF2">
    <property type="entry name" value="STAGE II SPORULATION PROTEIN E"/>
    <property type="match status" value="1"/>
</dbReference>
<evidence type="ECO:0000313" key="6">
    <source>
        <dbReference type="Proteomes" id="UP000778523"/>
    </source>
</evidence>
<keyword evidence="3" id="KW-0175">Coiled coil</keyword>
<accession>A0ABX2II35</accession>
<feature type="coiled-coil region" evidence="3">
    <location>
        <begin position="119"/>
        <end position="149"/>
    </location>
</feature>
<dbReference type="InterPro" id="IPR036890">
    <property type="entry name" value="HATPase_C_sf"/>
</dbReference>
<dbReference type="EMBL" id="JABCSC020000004">
    <property type="protein sequence ID" value="NSL56405.1"/>
    <property type="molecule type" value="Genomic_DNA"/>
</dbReference>
<comment type="caution">
    <text evidence="5">The sequence shown here is derived from an EMBL/GenBank/DDBJ whole genome shotgun (WGS) entry which is preliminary data.</text>
</comment>
<feature type="domain" description="Response regulatory" evidence="4">
    <location>
        <begin position="11"/>
        <end position="127"/>
    </location>
</feature>
<dbReference type="Pfam" id="PF07228">
    <property type="entry name" value="SpoIIE"/>
    <property type="match status" value="1"/>
</dbReference>
<dbReference type="SMART" id="SM00448">
    <property type="entry name" value="REC"/>
    <property type="match status" value="1"/>
</dbReference>
<dbReference type="Pfam" id="PF00072">
    <property type="entry name" value="Response_reg"/>
    <property type="match status" value="1"/>
</dbReference>
<keyword evidence="1" id="KW-0378">Hydrolase</keyword>
<dbReference type="InterPro" id="IPR001932">
    <property type="entry name" value="PPM-type_phosphatase-like_dom"/>
</dbReference>
<dbReference type="SUPFAM" id="SSF52172">
    <property type="entry name" value="CheY-like"/>
    <property type="match status" value="1"/>
</dbReference>
<feature type="modified residue" description="4-aspartylphosphate" evidence="2">
    <location>
        <position position="60"/>
    </location>
</feature>
<dbReference type="InterPro" id="IPR052016">
    <property type="entry name" value="Bact_Sigma-Reg"/>
</dbReference>
<proteinExistence type="predicted"/>
<reference evidence="5 6" key="1">
    <citation type="submission" date="2020-06" db="EMBL/GenBank/DDBJ databases">
        <title>Draft genome of Uliginosibacterium sp. IMCC34675.</title>
        <authorList>
            <person name="Song J."/>
        </authorList>
    </citation>
    <scope>NUCLEOTIDE SEQUENCE [LARGE SCALE GENOMIC DNA]</scope>
    <source>
        <strain evidence="5 6">IMCC34675</strain>
    </source>
</reference>
<dbReference type="Proteomes" id="UP000778523">
    <property type="component" value="Unassembled WGS sequence"/>
</dbReference>
<gene>
    <name evidence="5" type="ORF">HJ583_015315</name>
</gene>
<dbReference type="Gene3D" id="3.40.50.2300">
    <property type="match status" value="1"/>
</dbReference>
<name>A0ABX2II35_9RHOO</name>
<evidence type="ECO:0000259" key="4">
    <source>
        <dbReference type="PROSITE" id="PS50110"/>
    </source>
</evidence>
<dbReference type="SMART" id="SM00331">
    <property type="entry name" value="PP2C_SIG"/>
    <property type="match status" value="1"/>
</dbReference>
<dbReference type="PROSITE" id="PS50110">
    <property type="entry name" value="RESPONSE_REGULATORY"/>
    <property type="match status" value="1"/>
</dbReference>
<dbReference type="CDD" id="cd16936">
    <property type="entry name" value="HATPase_RsbW-like"/>
    <property type="match status" value="1"/>
</dbReference>
<dbReference type="SUPFAM" id="SSF81606">
    <property type="entry name" value="PP2C-like"/>
    <property type="match status" value="1"/>
</dbReference>
<keyword evidence="2" id="KW-0597">Phosphoprotein</keyword>
<sequence>MSEAAAFVRNTALVVDDESTGRLILKAQLEREQYRVVSAANGAEALEQFEREEPDIVFLDVILPDFYGYEVARAMKLRAGERFVPIFFLTGLSEEEALAECVAAGGDDFLSKPINFSILKSKIAAIERIRDLYERARQQRTELADLHARMQYEQQIAERILSGAVMARNVASPPIQCWLQSASTFNGDLFISAYTPAGGLSVLMGDFTGHGLAAALGALPAAETFRTMTAKGCSLTEVLAEINLSLHRILPTGMFLAAAALRIEADLQTAMVWNSGLPDIHLCRSGASRRKISSQHPPLAALSSFIPGCEPELVLLAPGDVFLLCSDGVTEACNAEGKPFGEERLEGILDACAAADTFSCVRATLTDFVAGTEQQDDISLVAIPCEPTLFAGARIDDDGRLAEDLPASAWNWSLRLEGANLARIDPVPLVMGQLSAFGISSHHRQQLYVVVSELFSNAIEHGVLALNAALKCSAEGFMEYYLLRQQRLDELAEGFVELRLDYRKEDGRGVIRVWVEDSGRGFCHGECERCDVPQILREANQSIAEPPSLSLEHCGRGMKLLRSLCRKVRYMGMGNCAEAEYVL</sequence>
<evidence type="ECO:0000256" key="3">
    <source>
        <dbReference type="SAM" id="Coils"/>
    </source>
</evidence>
<dbReference type="Gene3D" id="3.30.565.10">
    <property type="entry name" value="Histidine kinase-like ATPase, C-terminal domain"/>
    <property type="match status" value="1"/>
</dbReference>
<dbReference type="InterPro" id="IPR001789">
    <property type="entry name" value="Sig_transdc_resp-reg_receiver"/>
</dbReference>
<evidence type="ECO:0000313" key="5">
    <source>
        <dbReference type="EMBL" id="NSL56405.1"/>
    </source>
</evidence>
<evidence type="ECO:0000256" key="1">
    <source>
        <dbReference type="ARBA" id="ARBA00022801"/>
    </source>
</evidence>
<dbReference type="Gene3D" id="3.60.40.10">
    <property type="entry name" value="PPM-type phosphatase domain"/>
    <property type="match status" value="1"/>
</dbReference>
<protein>
    <submittedName>
        <fullName evidence="5">Fused response regulator/phosphatase</fullName>
    </submittedName>
</protein>
<evidence type="ECO:0000256" key="2">
    <source>
        <dbReference type="PROSITE-ProRule" id="PRU00169"/>
    </source>
</evidence>
<dbReference type="RefSeq" id="WP_170022745.1">
    <property type="nucleotide sequence ID" value="NZ_JABCSC020000004.1"/>
</dbReference>